<evidence type="ECO:0000313" key="4">
    <source>
        <dbReference type="Proteomes" id="UP000298805"/>
    </source>
</evidence>
<dbReference type="AlphaFoldDB" id="A0AAJ4RCH7"/>
<dbReference type="RefSeq" id="WP_123352197.1">
    <property type="nucleotide sequence ID" value="NZ_CP027432.2"/>
</dbReference>
<evidence type="ECO:0000313" key="1">
    <source>
        <dbReference type="EMBL" id="QCI28009.1"/>
    </source>
</evidence>
<reference evidence="1" key="3">
    <citation type="submission" date="2019-06" db="EMBL/GenBank/DDBJ databases">
        <title>A comparative analysis of the Nautiliaceae.</title>
        <authorList>
            <person name="Grosche A."/>
            <person name="Smedile F."/>
            <person name="Vetriani C."/>
        </authorList>
    </citation>
    <scope>NUCLEOTIDE SEQUENCE</scope>
    <source>
        <strain evidence="1">TB6</strain>
    </source>
</reference>
<organism evidence="2 3">
    <name type="scientific">Caminibacter pacificus</name>
    <dbReference type="NCBI Taxonomy" id="1424653"/>
    <lineage>
        <taxon>Bacteria</taxon>
        <taxon>Pseudomonadati</taxon>
        <taxon>Campylobacterota</taxon>
        <taxon>Epsilonproteobacteria</taxon>
        <taxon>Nautiliales</taxon>
        <taxon>Nautiliaceae</taxon>
        <taxon>Caminibacter</taxon>
    </lineage>
</organism>
<reference evidence="2 3" key="2">
    <citation type="submission" date="2018-11" db="EMBL/GenBank/DDBJ databases">
        <title>Genomic Encyclopedia of Type Strains, Phase IV (KMG-IV): sequencing the most valuable type-strain genomes for metagenomic binning, comparative biology and taxonomic classification.</title>
        <authorList>
            <person name="Goeker M."/>
        </authorList>
    </citation>
    <scope>NUCLEOTIDE SEQUENCE [LARGE SCALE GENOMIC DNA]</scope>
    <source>
        <strain evidence="2 3">DSM 27783</strain>
    </source>
</reference>
<evidence type="ECO:0000313" key="3">
    <source>
        <dbReference type="Proteomes" id="UP000272781"/>
    </source>
</evidence>
<keyword evidence="4" id="KW-1185">Reference proteome</keyword>
<dbReference type="EMBL" id="RJVK01000002">
    <property type="protein sequence ID" value="ROR39804.1"/>
    <property type="molecule type" value="Genomic_DNA"/>
</dbReference>
<sequence>MKKLLLATISGAVLFAFNMQVGKTYQCQTVGISFKEGNQTRNIPANDKTKEALKKALGDIYSVKAKLQDSKDLSLSANGKSEVLKFRGKWKNYNQYVSKSGALIFMPDKNTTSDNAALIVVPKQLIVFYKCK</sequence>
<reference evidence="4" key="1">
    <citation type="submission" date="2018-03" db="EMBL/GenBank/DDBJ databases">
        <title>A comparative analysis of the Nautiliaceae.</title>
        <authorList>
            <person name="Grosche A."/>
            <person name="Smedile F."/>
            <person name="Vetriani C."/>
        </authorList>
    </citation>
    <scope>NUCLEOTIDE SEQUENCE [LARGE SCALE GENOMIC DNA]</scope>
    <source>
        <strain evidence="4">TB6</strain>
    </source>
</reference>
<gene>
    <name evidence="1" type="ORF">C6V80_03230</name>
    <name evidence="2" type="ORF">EDC58_0779</name>
</gene>
<dbReference type="Proteomes" id="UP000272781">
    <property type="component" value="Unassembled WGS sequence"/>
</dbReference>
<name>A0AAJ4RCH7_9BACT</name>
<proteinExistence type="predicted"/>
<protein>
    <submittedName>
        <fullName evidence="2">Uncharacterized protein</fullName>
    </submittedName>
</protein>
<dbReference type="Proteomes" id="UP000298805">
    <property type="component" value="Chromosome"/>
</dbReference>
<dbReference type="EMBL" id="CP027432">
    <property type="protein sequence ID" value="QCI28009.1"/>
    <property type="molecule type" value="Genomic_DNA"/>
</dbReference>
<accession>A0AAJ4RCH7</accession>
<evidence type="ECO:0000313" key="2">
    <source>
        <dbReference type="EMBL" id="ROR39804.1"/>
    </source>
</evidence>